<comment type="cofactor">
    <cofactor evidence="5">
        <name>FAD</name>
        <dbReference type="ChEBI" id="CHEBI:57692"/>
    </cofactor>
    <text evidence="5">Binds 1 FAD per subunit.</text>
</comment>
<dbReference type="EMBL" id="JAFIMR010000032">
    <property type="protein sequence ID" value="KAI1860225.1"/>
    <property type="molecule type" value="Genomic_DNA"/>
</dbReference>
<dbReference type="PANTHER" id="PTHR43014:SF2">
    <property type="entry name" value="MERCURIC REDUCTASE"/>
    <property type="match status" value="1"/>
</dbReference>
<feature type="domain" description="Pyridine nucleotide-disulphide oxidoreductase dimerisation" evidence="7">
    <location>
        <begin position="360"/>
        <end position="467"/>
    </location>
</feature>
<dbReference type="GO" id="GO:0050660">
    <property type="term" value="F:flavin adenine dinucleotide binding"/>
    <property type="evidence" value="ECO:0007669"/>
    <property type="project" value="TreeGrafter"/>
</dbReference>
<protein>
    <recommendedName>
        <fullName evidence="11">Mercuric reductase</fullName>
    </recommendedName>
</protein>
<dbReference type="PRINTS" id="PR00411">
    <property type="entry name" value="PNDRDTASEI"/>
</dbReference>
<keyword evidence="5" id="KW-0520">NAD</keyword>
<evidence type="ECO:0000256" key="2">
    <source>
        <dbReference type="ARBA" id="ARBA00022630"/>
    </source>
</evidence>
<accession>A0A9P9WF06</accession>
<dbReference type="InterPro" id="IPR004099">
    <property type="entry name" value="Pyr_nucl-diS_OxRdtase_dimer"/>
</dbReference>
<evidence type="ECO:0000259" key="7">
    <source>
        <dbReference type="Pfam" id="PF02852"/>
    </source>
</evidence>
<evidence type="ECO:0000313" key="10">
    <source>
        <dbReference type="Proteomes" id="UP000829685"/>
    </source>
</evidence>
<feature type="binding site" evidence="5">
    <location>
        <position position="314"/>
    </location>
    <ligand>
        <name>FAD</name>
        <dbReference type="ChEBI" id="CHEBI:57692"/>
    </ligand>
</feature>
<sequence length="473" mass="51221">MSSTHYDVVIVGSGQSGTPLANAFASAGRKTALLERAHVGGTCINEGCTPTKTMIASGRVAYLGRRSTDYGIRHRDMRVDMGKIRQRKRDIVNSWTTGSLKKLESNGVDVLFGTARFSAPKTLNVDMNDGSHKVVGGDMILINTGERPARPHIQGLDAIDPSRVLDSTSVMELGQVPDHLIVLGGGYIGLEFGQLFKRLGAKVTLLQRARQLVPREDVDVAETLLDIIRDDDIDVHLSTDVLSIAGTNQTDLPISLETTTGTFRGTHILLATGRTPNTDMLNLDAAGIRTTGRGHIVIDDKLETSAPGVYAIGDVHGGPAFTHMSYDDFRIIRSNLLGDSMAPTTPPMTTTKASKSRVLTPYVMYTDPQLGHVGVHDRDLKELDRKTMTATMPMSYVARAIETEETRGMMKATVDAKTGEILGFTCLGVEGGEVMAIVQTAMMGGLKWWDLEAAVFAHPSLAESLNNLWAYLK</sequence>
<evidence type="ECO:0000256" key="4">
    <source>
        <dbReference type="PIRSR" id="PIRSR000350-2"/>
    </source>
</evidence>
<dbReference type="SUPFAM" id="SSF55424">
    <property type="entry name" value="FAD/NAD-linked reductases, dimerisation (C-terminal) domain"/>
    <property type="match status" value="1"/>
</dbReference>
<evidence type="ECO:0000256" key="3">
    <source>
        <dbReference type="ARBA" id="ARBA00022827"/>
    </source>
</evidence>
<dbReference type="InterPro" id="IPR016156">
    <property type="entry name" value="FAD/NAD-linked_Rdtase_dimer_sf"/>
</dbReference>
<proteinExistence type="inferred from homology"/>
<organism evidence="9 10">
    <name type="scientific">Neoarthrinium moseri</name>
    <dbReference type="NCBI Taxonomy" id="1658444"/>
    <lineage>
        <taxon>Eukaryota</taxon>
        <taxon>Fungi</taxon>
        <taxon>Dikarya</taxon>
        <taxon>Ascomycota</taxon>
        <taxon>Pezizomycotina</taxon>
        <taxon>Sordariomycetes</taxon>
        <taxon>Xylariomycetidae</taxon>
        <taxon>Amphisphaeriales</taxon>
        <taxon>Apiosporaceae</taxon>
        <taxon>Neoarthrinium</taxon>
    </lineage>
</organism>
<dbReference type="Gene3D" id="3.50.50.60">
    <property type="entry name" value="FAD/NAD(P)-binding domain"/>
    <property type="match status" value="2"/>
</dbReference>
<dbReference type="Pfam" id="PF07992">
    <property type="entry name" value="Pyr_redox_2"/>
    <property type="match status" value="1"/>
</dbReference>
<evidence type="ECO:0000259" key="8">
    <source>
        <dbReference type="Pfam" id="PF07992"/>
    </source>
</evidence>
<evidence type="ECO:0000313" key="9">
    <source>
        <dbReference type="EMBL" id="KAI1860225.1"/>
    </source>
</evidence>
<feature type="active site" description="Proton acceptor" evidence="4">
    <location>
        <position position="458"/>
    </location>
</feature>
<dbReference type="Proteomes" id="UP000829685">
    <property type="component" value="Unassembled WGS sequence"/>
</dbReference>
<gene>
    <name evidence="9" type="ORF">JX265_010149</name>
</gene>
<dbReference type="PIRSF" id="PIRSF000350">
    <property type="entry name" value="Mercury_reductase_MerA"/>
    <property type="match status" value="1"/>
</dbReference>
<keyword evidence="2" id="KW-0285">Flavoprotein</keyword>
<name>A0A9P9WF06_9PEZI</name>
<dbReference type="Gene3D" id="3.30.390.30">
    <property type="match status" value="1"/>
</dbReference>
<dbReference type="AlphaFoldDB" id="A0A9P9WF06"/>
<comment type="similarity">
    <text evidence="1">Belongs to the class-I pyridine nucleotide-disulfide oxidoreductase family.</text>
</comment>
<feature type="binding site" evidence="5">
    <location>
        <position position="273"/>
    </location>
    <ligand>
        <name>NAD(+)</name>
        <dbReference type="ChEBI" id="CHEBI:57540"/>
    </ligand>
</feature>
<evidence type="ECO:0008006" key="11">
    <source>
        <dbReference type="Google" id="ProtNLM"/>
    </source>
</evidence>
<dbReference type="PRINTS" id="PR00368">
    <property type="entry name" value="FADPNR"/>
</dbReference>
<evidence type="ECO:0000256" key="6">
    <source>
        <dbReference type="PIRSR" id="PIRSR000350-4"/>
    </source>
</evidence>
<evidence type="ECO:0000256" key="1">
    <source>
        <dbReference type="ARBA" id="ARBA00007532"/>
    </source>
</evidence>
<reference evidence="9" key="1">
    <citation type="submission" date="2021-03" db="EMBL/GenBank/DDBJ databases">
        <title>Revisited historic fungal species revealed as producer of novel bioactive compounds through whole genome sequencing and comparative genomics.</title>
        <authorList>
            <person name="Vignolle G.A."/>
            <person name="Hochenegger N."/>
            <person name="Mach R.L."/>
            <person name="Mach-Aigner A.R."/>
            <person name="Javad Rahimi M."/>
            <person name="Salim K.A."/>
            <person name="Chan C.M."/>
            <person name="Lim L.B.L."/>
            <person name="Cai F."/>
            <person name="Druzhinina I.S."/>
            <person name="U'Ren J.M."/>
            <person name="Derntl C."/>
        </authorList>
    </citation>
    <scope>NUCLEOTIDE SEQUENCE</scope>
    <source>
        <strain evidence="9">TUCIM 5799</strain>
    </source>
</reference>
<dbReference type="GO" id="GO:0003955">
    <property type="term" value="F:NAD(P)H dehydrogenase (quinone) activity"/>
    <property type="evidence" value="ECO:0007669"/>
    <property type="project" value="TreeGrafter"/>
</dbReference>
<comment type="caution">
    <text evidence="9">The sequence shown here is derived from an EMBL/GenBank/DDBJ whole genome shotgun (WGS) entry which is preliminary data.</text>
</comment>
<keyword evidence="10" id="KW-1185">Reference proteome</keyword>
<dbReference type="Pfam" id="PF02852">
    <property type="entry name" value="Pyr_redox_dim"/>
    <property type="match status" value="1"/>
</dbReference>
<dbReference type="SUPFAM" id="SSF51905">
    <property type="entry name" value="FAD/NAD(P)-binding domain"/>
    <property type="match status" value="1"/>
</dbReference>
<feature type="domain" description="FAD/NAD(P)-binding" evidence="8">
    <location>
        <begin position="6"/>
        <end position="326"/>
    </location>
</feature>
<dbReference type="InterPro" id="IPR023753">
    <property type="entry name" value="FAD/NAD-binding_dom"/>
</dbReference>
<feature type="disulfide bond" description="Redox-active" evidence="6">
    <location>
        <begin position="43"/>
        <end position="48"/>
    </location>
</feature>
<feature type="binding site" evidence="5">
    <location>
        <begin position="184"/>
        <end position="191"/>
    </location>
    <ligand>
        <name>NAD(+)</name>
        <dbReference type="ChEBI" id="CHEBI:57540"/>
    </ligand>
</feature>
<dbReference type="PANTHER" id="PTHR43014">
    <property type="entry name" value="MERCURIC REDUCTASE"/>
    <property type="match status" value="1"/>
</dbReference>
<keyword evidence="5" id="KW-0547">Nucleotide-binding</keyword>
<feature type="binding site" evidence="5">
    <location>
        <position position="52"/>
    </location>
    <ligand>
        <name>FAD</name>
        <dbReference type="ChEBI" id="CHEBI:57692"/>
    </ligand>
</feature>
<keyword evidence="3 5" id="KW-0274">FAD</keyword>
<dbReference type="InterPro" id="IPR036188">
    <property type="entry name" value="FAD/NAD-bd_sf"/>
</dbReference>
<evidence type="ECO:0000256" key="5">
    <source>
        <dbReference type="PIRSR" id="PIRSR000350-3"/>
    </source>
</evidence>
<dbReference type="InterPro" id="IPR001100">
    <property type="entry name" value="Pyr_nuc-diS_OxRdtase"/>
</dbReference>